<dbReference type="GO" id="GO:0004386">
    <property type="term" value="F:helicase activity"/>
    <property type="evidence" value="ECO:0007669"/>
    <property type="project" value="UniProtKB-KW"/>
</dbReference>
<dbReference type="GO" id="GO:0016787">
    <property type="term" value="F:hydrolase activity"/>
    <property type="evidence" value="ECO:0007669"/>
    <property type="project" value="UniProtKB-KW"/>
</dbReference>
<evidence type="ECO:0000256" key="3">
    <source>
        <dbReference type="ARBA" id="ARBA00022801"/>
    </source>
</evidence>
<evidence type="ECO:0000256" key="4">
    <source>
        <dbReference type="ARBA" id="ARBA00022806"/>
    </source>
</evidence>
<dbReference type="GO" id="GO:0035194">
    <property type="term" value="P:regulatory ncRNA-mediated post-transcriptional gene silencing"/>
    <property type="evidence" value="ECO:0007669"/>
    <property type="project" value="TreeGrafter"/>
</dbReference>
<dbReference type="PANTHER" id="PTHR10887:SF419">
    <property type="entry name" value="RNA HELICASE MOV10L1"/>
    <property type="match status" value="1"/>
</dbReference>
<feature type="domain" description="DNA2/NAM7 helicase-like C-terminal" evidence="6">
    <location>
        <begin position="150"/>
        <end position="344"/>
    </location>
</feature>
<dbReference type="InterPro" id="IPR047187">
    <property type="entry name" value="SF1_C_Upf1"/>
</dbReference>
<reference evidence="7" key="1">
    <citation type="submission" date="2021-06" db="EMBL/GenBank/DDBJ databases">
        <authorList>
            <person name="Kallberg Y."/>
            <person name="Tangrot J."/>
            <person name="Rosling A."/>
        </authorList>
    </citation>
    <scope>NUCLEOTIDE SEQUENCE</scope>
    <source>
        <strain evidence="7">87-6 pot B 2015</strain>
    </source>
</reference>
<dbReference type="CDD" id="cd18808">
    <property type="entry name" value="SF1_C_Upf1"/>
    <property type="match status" value="1"/>
</dbReference>
<dbReference type="FunFam" id="3.40.50.300:FF:000326">
    <property type="entry name" value="P-loop containing nucleoside triphosphate hydrolase"/>
    <property type="match status" value="1"/>
</dbReference>
<dbReference type="AlphaFoldDB" id="A0A9N9GIQ5"/>
<keyword evidence="4" id="KW-0347">Helicase</keyword>
<dbReference type="EMBL" id="CAJVPP010002710">
    <property type="protein sequence ID" value="CAG8608981.1"/>
    <property type="molecule type" value="Genomic_DNA"/>
</dbReference>
<dbReference type="Pfam" id="PF13087">
    <property type="entry name" value="AAA_12"/>
    <property type="match status" value="1"/>
</dbReference>
<accession>A0A9N9GIQ5</accession>
<evidence type="ECO:0000256" key="2">
    <source>
        <dbReference type="ARBA" id="ARBA00022741"/>
    </source>
</evidence>
<dbReference type="InterPro" id="IPR045055">
    <property type="entry name" value="DNA2/NAM7-like"/>
</dbReference>
<dbReference type="SUPFAM" id="SSF52540">
    <property type="entry name" value="P-loop containing nucleoside triphosphate hydrolases"/>
    <property type="match status" value="1"/>
</dbReference>
<proteinExistence type="inferred from homology"/>
<dbReference type="GO" id="GO:0005829">
    <property type="term" value="C:cytosol"/>
    <property type="evidence" value="ECO:0007669"/>
    <property type="project" value="TreeGrafter"/>
</dbReference>
<keyword evidence="8" id="KW-1185">Reference proteome</keyword>
<organism evidence="7 8">
    <name type="scientific">Funneliformis mosseae</name>
    <name type="common">Endomycorrhizal fungus</name>
    <name type="synonym">Glomus mosseae</name>
    <dbReference type="NCBI Taxonomy" id="27381"/>
    <lineage>
        <taxon>Eukaryota</taxon>
        <taxon>Fungi</taxon>
        <taxon>Fungi incertae sedis</taxon>
        <taxon>Mucoromycota</taxon>
        <taxon>Glomeromycotina</taxon>
        <taxon>Glomeromycetes</taxon>
        <taxon>Glomerales</taxon>
        <taxon>Glomeraceae</taxon>
        <taxon>Funneliformis</taxon>
    </lineage>
</organism>
<sequence length="374" mass="42612">MSAIIVTGKSSTIVEAMWQLLDDNPTTRILACAASNAAANWLLKKLSKRLPPEEMVRINAISQEPEKIEREFHCYCMIDKCGNYQLPNMSYIEKHRIVVTTCITAGTVYLLGRTKSYTHIFIDEAEQAIEPEIQLGPLVRSSIAKELGLGQSLIERLDKSEFYDFGDTSIYGVKLRMNYRSHPKILSFPSAKFYNNDLIPSADKQITHNLGNFSLLPTKDYPIMFWNVEGKEDREGQSLSYFNAREAGYVLEVVVKLQKQNVKPKEIGIVTPYVKQVEKIKKLFIKRNISGVDIGTVEKFQGQERRVIIISTVRTKNVEFLGEPRRFCVAVTRAQALLVVIGDEKALFKKELWKQWLKEVKENGGFSNKVLPNK</sequence>
<evidence type="ECO:0000256" key="1">
    <source>
        <dbReference type="ARBA" id="ARBA00007913"/>
    </source>
</evidence>
<evidence type="ECO:0000313" key="8">
    <source>
        <dbReference type="Proteomes" id="UP000789375"/>
    </source>
</evidence>
<evidence type="ECO:0000313" key="7">
    <source>
        <dbReference type="EMBL" id="CAG8608981.1"/>
    </source>
</evidence>
<dbReference type="PANTHER" id="PTHR10887">
    <property type="entry name" value="DNA2/NAM7 HELICASE FAMILY"/>
    <property type="match status" value="1"/>
</dbReference>
<evidence type="ECO:0000259" key="6">
    <source>
        <dbReference type="Pfam" id="PF13087"/>
    </source>
</evidence>
<comment type="similarity">
    <text evidence="1">Belongs to the DNA2/NAM7 helicase family.</text>
</comment>
<dbReference type="Proteomes" id="UP000789375">
    <property type="component" value="Unassembled WGS sequence"/>
</dbReference>
<dbReference type="InterPro" id="IPR041679">
    <property type="entry name" value="DNA2/NAM7-like_C"/>
</dbReference>
<keyword evidence="5" id="KW-0067">ATP-binding</keyword>
<keyword evidence="3" id="KW-0378">Hydrolase</keyword>
<dbReference type="GO" id="GO:0005524">
    <property type="term" value="F:ATP binding"/>
    <property type="evidence" value="ECO:0007669"/>
    <property type="project" value="UniProtKB-KW"/>
</dbReference>
<dbReference type="Gene3D" id="3.40.50.300">
    <property type="entry name" value="P-loop containing nucleotide triphosphate hydrolases"/>
    <property type="match status" value="2"/>
</dbReference>
<name>A0A9N9GIQ5_FUNMO</name>
<gene>
    <name evidence="7" type="ORF">FMOSSE_LOCUS9354</name>
</gene>
<evidence type="ECO:0000256" key="5">
    <source>
        <dbReference type="ARBA" id="ARBA00022840"/>
    </source>
</evidence>
<dbReference type="GO" id="GO:0005694">
    <property type="term" value="C:chromosome"/>
    <property type="evidence" value="ECO:0007669"/>
    <property type="project" value="UniProtKB-ARBA"/>
</dbReference>
<dbReference type="InterPro" id="IPR027417">
    <property type="entry name" value="P-loop_NTPase"/>
</dbReference>
<keyword evidence="2" id="KW-0547">Nucleotide-binding</keyword>
<protein>
    <submittedName>
        <fullName evidence="7">16037_t:CDS:1</fullName>
    </submittedName>
</protein>
<comment type="caution">
    <text evidence="7">The sequence shown here is derived from an EMBL/GenBank/DDBJ whole genome shotgun (WGS) entry which is preliminary data.</text>
</comment>